<sequence length="552" mass="57608">MPPSILACGSNAASHLAINHSEDVSTLTPTLYHPSIEQTIQPLPCSVLDLVSASAHSLLLLTERDNINCGKQGVRRNVLLGAGTNTYGQLGPRCALWEDVKPERRWKVLNLASPAGLEGEWEPVKIAATWTTSFVVYQRARIGTGDSSHDGRTAQTPSDPNNTASGLVSGSGSGSGSGSSTSINGDIGGNGNGIASIPNKVEHVVISTGSNDFGELGSTSLAPSTLGSNAPAQLSISTASINPTIVDIDLKPGERVELIKGGQRHVIAVIGDMHGRRQRVVGWGASRKGELDAATLSSSATPTNARTAPTAGKGKGKGKAAVGPPFSPPTTIDLPIPLNQRIIDITLGASHTLALLSDGTLLGWGSNLKGQITGVHQLRAVRGIAASWGGSYFLTEEGEVRSQGSNSHSQLLRGSGLSQEADGGSVASASASERDIVAVPEGWEVRRIVAGSEHLLVHAKKRKPTTNQSAASRQNEEEEALFSGGWNEHGNLGLGDQEDRNSFHRVEIDVGVGSRGQGQGQERGRGRSHGRMKGLWGGCASTWVWIDQDGQG</sequence>
<name>A0A1B9GM78_9TREE</name>
<dbReference type="PANTHER" id="PTHR45982:SF1">
    <property type="entry name" value="REGULATOR OF CHROMOSOME CONDENSATION"/>
    <property type="match status" value="1"/>
</dbReference>
<accession>A0A1B9GM78</accession>
<dbReference type="STRING" id="1296120.A0A1B9GM78"/>
<dbReference type="Gene3D" id="2.130.10.30">
    <property type="entry name" value="Regulator of chromosome condensation 1/beta-lactamase-inhibitor protein II"/>
    <property type="match status" value="2"/>
</dbReference>
<feature type="compositionally biased region" description="Low complexity" evidence="2">
    <location>
        <begin position="421"/>
        <end position="431"/>
    </location>
</feature>
<evidence type="ECO:0000313" key="4">
    <source>
        <dbReference type="Proteomes" id="UP000092666"/>
    </source>
</evidence>
<reference evidence="4" key="2">
    <citation type="submission" date="2013-12" db="EMBL/GenBank/DDBJ databases">
        <title>Evolution of pathogenesis and genome organization in the Tremellales.</title>
        <authorList>
            <person name="Cuomo C."/>
            <person name="Litvintseva A."/>
            <person name="Heitman J."/>
            <person name="Chen Y."/>
            <person name="Sun S."/>
            <person name="Springer D."/>
            <person name="Dromer F."/>
            <person name="Young S."/>
            <person name="Zeng Q."/>
            <person name="Chapman S."/>
            <person name="Gujja S."/>
            <person name="Saif S."/>
            <person name="Birren B."/>
        </authorList>
    </citation>
    <scope>NUCLEOTIDE SEQUENCE [LARGE SCALE GENOMIC DNA]</scope>
    <source>
        <strain evidence="4">BCC8398</strain>
    </source>
</reference>
<dbReference type="PANTHER" id="PTHR45982">
    <property type="entry name" value="REGULATOR OF CHROMOSOME CONDENSATION"/>
    <property type="match status" value="1"/>
</dbReference>
<feature type="region of interest" description="Disordered" evidence="2">
    <location>
        <begin position="399"/>
        <end position="432"/>
    </location>
</feature>
<feature type="region of interest" description="Disordered" evidence="2">
    <location>
        <begin position="145"/>
        <end position="187"/>
    </location>
</feature>
<organism evidence="3 4">
    <name type="scientific">Kwoniella heveanensis BCC8398</name>
    <dbReference type="NCBI Taxonomy" id="1296120"/>
    <lineage>
        <taxon>Eukaryota</taxon>
        <taxon>Fungi</taxon>
        <taxon>Dikarya</taxon>
        <taxon>Basidiomycota</taxon>
        <taxon>Agaricomycotina</taxon>
        <taxon>Tremellomycetes</taxon>
        <taxon>Tremellales</taxon>
        <taxon>Cryptococcaceae</taxon>
        <taxon>Kwoniella</taxon>
    </lineage>
</organism>
<dbReference type="InterPro" id="IPR000408">
    <property type="entry name" value="Reg_chr_condens"/>
</dbReference>
<feature type="compositionally biased region" description="Polar residues" evidence="2">
    <location>
        <begin position="153"/>
        <end position="164"/>
    </location>
</feature>
<dbReference type="PROSITE" id="PS50012">
    <property type="entry name" value="RCC1_3"/>
    <property type="match status" value="1"/>
</dbReference>
<feature type="region of interest" description="Disordered" evidence="2">
    <location>
        <begin position="459"/>
        <end position="532"/>
    </location>
</feature>
<dbReference type="EMBL" id="KI669510">
    <property type="protein sequence ID" value="OCF32209.1"/>
    <property type="molecule type" value="Genomic_DNA"/>
</dbReference>
<reference evidence="3 4" key="1">
    <citation type="submission" date="2013-07" db="EMBL/GenBank/DDBJ databases">
        <title>The Genome Sequence of Cryptococcus heveanensis BCC8398.</title>
        <authorList>
            <consortium name="The Broad Institute Genome Sequencing Platform"/>
            <person name="Cuomo C."/>
            <person name="Litvintseva A."/>
            <person name="Chen Y."/>
            <person name="Heitman J."/>
            <person name="Sun S."/>
            <person name="Springer D."/>
            <person name="Dromer F."/>
            <person name="Young S.K."/>
            <person name="Zeng Q."/>
            <person name="Gargeya S."/>
            <person name="Fitzgerald M."/>
            <person name="Abouelleil A."/>
            <person name="Alvarado L."/>
            <person name="Berlin A.M."/>
            <person name="Chapman S.B."/>
            <person name="Dewar J."/>
            <person name="Goldberg J."/>
            <person name="Griggs A."/>
            <person name="Gujja S."/>
            <person name="Hansen M."/>
            <person name="Howarth C."/>
            <person name="Imamovic A."/>
            <person name="Larimer J."/>
            <person name="McCowan C."/>
            <person name="Murphy C."/>
            <person name="Pearson M."/>
            <person name="Priest M."/>
            <person name="Roberts A."/>
            <person name="Saif S."/>
            <person name="Shea T."/>
            <person name="Sykes S."/>
            <person name="Wortman J."/>
            <person name="Nusbaum C."/>
            <person name="Birren B."/>
        </authorList>
    </citation>
    <scope>NUCLEOTIDE SEQUENCE [LARGE SCALE GENOMIC DNA]</scope>
    <source>
        <strain evidence="3 4">BCC8398</strain>
    </source>
</reference>
<proteinExistence type="predicted"/>
<feature type="compositionally biased region" description="Polar residues" evidence="2">
    <location>
        <begin position="402"/>
        <end position="418"/>
    </location>
</feature>
<feature type="region of interest" description="Disordered" evidence="2">
    <location>
        <begin position="293"/>
        <end position="328"/>
    </location>
</feature>
<dbReference type="Pfam" id="PF13540">
    <property type="entry name" value="RCC1_2"/>
    <property type="match status" value="1"/>
</dbReference>
<feature type="compositionally biased region" description="Basic and acidic residues" evidence="2">
    <location>
        <begin position="497"/>
        <end position="508"/>
    </location>
</feature>
<dbReference type="GO" id="GO:0005737">
    <property type="term" value="C:cytoplasm"/>
    <property type="evidence" value="ECO:0007669"/>
    <property type="project" value="TreeGrafter"/>
</dbReference>
<evidence type="ECO:0008006" key="5">
    <source>
        <dbReference type="Google" id="ProtNLM"/>
    </source>
</evidence>
<dbReference type="AlphaFoldDB" id="A0A1B9GM78"/>
<protein>
    <recommendedName>
        <fullName evidence="5">Secretion-regulating guanine nucleotide exchange factor</fullName>
    </recommendedName>
</protein>
<evidence type="ECO:0000256" key="1">
    <source>
        <dbReference type="PROSITE-ProRule" id="PRU00235"/>
    </source>
</evidence>
<dbReference type="SUPFAM" id="SSF50985">
    <property type="entry name" value="RCC1/BLIP-II"/>
    <property type="match status" value="1"/>
</dbReference>
<feature type="compositionally biased region" description="Low complexity" evidence="2">
    <location>
        <begin position="297"/>
        <end position="312"/>
    </location>
</feature>
<dbReference type="GO" id="GO:0005085">
    <property type="term" value="F:guanyl-nucleotide exchange factor activity"/>
    <property type="evidence" value="ECO:0007669"/>
    <property type="project" value="TreeGrafter"/>
</dbReference>
<dbReference type="Proteomes" id="UP000092666">
    <property type="component" value="Unassembled WGS sequence"/>
</dbReference>
<dbReference type="InterPro" id="IPR051553">
    <property type="entry name" value="Ran_GTPase-activating"/>
</dbReference>
<dbReference type="InterPro" id="IPR009091">
    <property type="entry name" value="RCC1/BLIP-II"/>
</dbReference>
<keyword evidence="4" id="KW-1185">Reference proteome</keyword>
<feature type="repeat" description="RCC1" evidence="1">
    <location>
        <begin position="278"/>
        <end position="358"/>
    </location>
</feature>
<gene>
    <name evidence="3" type="ORF">I316_06123</name>
</gene>
<evidence type="ECO:0000313" key="3">
    <source>
        <dbReference type="EMBL" id="OCF32209.1"/>
    </source>
</evidence>
<dbReference type="OrthoDB" id="5370059at2759"/>
<evidence type="ECO:0000256" key="2">
    <source>
        <dbReference type="SAM" id="MobiDB-lite"/>
    </source>
</evidence>